<feature type="non-terminal residue" evidence="2">
    <location>
        <position position="1"/>
    </location>
</feature>
<gene>
    <name evidence="2" type="ORF">METZ01_LOCUS436476</name>
</gene>
<name>A0A382YK02_9ZZZZ</name>
<dbReference type="PANTHER" id="PTHR30388">
    <property type="entry name" value="ALDEHYDE OXIDOREDUCTASE MOLYBDENUM COFACTOR ASSEMBLY PROTEIN"/>
    <property type="match status" value="1"/>
</dbReference>
<protein>
    <recommendedName>
        <fullName evidence="1">XdhC Rossmann domain-containing protein</fullName>
    </recommendedName>
</protein>
<dbReference type="EMBL" id="UINC01176479">
    <property type="protein sequence ID" value="SVD83622.1"/>
    <property type="molecule type" value="Genomic_DNA"/>
</dbReference>
<evidence type="ECO:0000313" key="2">
    <source>
        <dbReference type="EMBL" id="SVD83622.1"/>
    </source>
</evidence>
<organism evidence="2">
    <name type="scientific">marine metagenome</name>
    <dbReference type="NCBI Taxonomy" id="408172"/>
    <lineage>
        <taxon>unclassified sequences</taxon>
        <taxon>metagenomes</taxon>
        <taxon>ecological metagenomes</taxon>
    </lineage>
</organism>
<dbReference type="Pfam" id="PF13478">
    <property type="entry name" value="XdhC_C"/>
    <property type="match status" value="1"/>
</dbReference>
<evidence type="ECO:0000259" key="1">
    <source>
        <dbReference type="Pfam" id="PF13478"/>
    </source>
</evidence>
<proteinExistence type="predicted"/>
<reference evidence="2" key="1">
    <citation type="submission" date="2018-05" db="EMBL/GenBank/DDBJ databases">
        <authorList>
            <person name="Lanie J.A."/>
            <person name="Ng W.-L."/>
            <person name="Kazmierczak K.M."/>
            <person name="Andrzejewski T.M."/>
            <person name="Davidsen T.M."/>
            <person name="Wayne K.J."/>
            <person name="Tettelin H."/>
            <person name="Glass J.I."/>
            <person name="Rusch D."/>
            <person name="Podicherti R."/>
            <person name="Tsui H.-C.T."/>
            <person name="Winkler M.E."/>
        </authorList>
    </citation>
    <scope>NUCLEOTIDE SEQUENCE</scope>
</reference>
<dbReference type="AlphaFoldDB" id="A0A382YK02"/>
<dbReference type="InterPro" id="IPR027051">
    <property type="entry name" value="XdhC_Rossmann_dom"/>
</dbReference>
<accession>A0A382YK02</accession>
<dbReference type="InterPro" id="IPR052698">
    <property type="entry name" value="MoCofactor_Util/Proc"/>
</dbReference>
<sequence length="118" mass="12909">TFIVIATRGHRYDHVSLEAALNTSASYIGLLGSKRKTILIYEELLSKGVSIDRIKNVRAPIGLDINARTPEEIAISIMAEILMIRNGGGGNEMKLGSNLLEKTSDKVFRNKTDVKIGP</sequence>
<dbReference type="Gene3D" id="3.40.50.720">
    <property type="entry name" value="NAD(P)-binding Rossmann-like Domain"/>
    <property type="match status" value="1"/>
</dbReference>
<feature type="domain" description="XdhC Rossmann" evidence="1">
    <location>
        <begin position="1"/>
        <end position="81"/>
    </location>
</feature>
<dbReference type="PANTHER" id="PTHR30388:SF6">
    <property type="entry name" value="XANTHINE DEHYDROGENASE SUBUNIT A-RELATED"/>
    <property type="match status" value="1"/>
</dbReference>